<feature type="transmembrane region" description="Helical" evidence="1">
    <location>
        <begin position="94"/>
        <end position="114"/>
    </location>
</feature>
<name>A0A514BTQ0_9GAMM</name>
<feature type="transmembrane region" description="Helical" evidence="1">
    <location>
        <begin position="6"/>
        <end position="25"/>
    </location>
</feature>
<evidence type="ECO:0000256" key="1">
    <source>
        <dbReference type="SAM" id="Phobius"/>
    </source>
</evidence>
<reference evidence="2 3" key="1">
    <citation type="submission" date="2019-06" db="EMBL/GenBank/DDBJ databases">
        <title>Lysobacter alkalisoli sp. nov. isolated from saline-alkali soil.</title>
        <authorList>
            <person name="Sun J.-Q."/>
            <person name="Xu L."/>
        </authorList>
    </citation>
    <scope>NUCLEOTIDE SEQUENCE [LARGE SCALE GENOMIC DNA]</scope>
    <source>
        <strain evidence="2 3">SJ-36</strain>
    </source>
</reference>
<evidence type="ECO:0000313" key="2">
    <source>
        <dbReference type="EMBL" id="QDH70760.1"/>
    </source>
</evidence>
<dbReference type="OrthoDB" id="5520726at2"/>
<feature type="transmembrane region" description="Helical" evidence="1">
    <location>
        <begin position="256"/>
        <end position="276"/>
    </location>
</feature>
<feature type="transmembrane region" description="Helical" evidence="1">
    <location>
        <begin position="158"/>
        <end position="180"/>
    </location>
</feature>
<feature type="transmembrane region" description="Helical" evidence="1">
    <location>
        <begin position="62"/>
        <end position="82"/>
    </location>
</feature>
<protein>
    <submittedName>
        <fullName evidence="2">Uncharacterized protein</fullName>
    </submittedName>
</protein>
<evidence type="ECO:0000313" key="3">
    <source>
        <dbReference type="Proteomes" id="UP000317199"/>
    </source>
</evidence>
<dbReference type="EMBL" id="CP041242">
    <property type="protein sequence ID" value="QDH70760.1"/>
    <property type="molecule type" value="Genomic_DNA"/>
</dbReference>
<dbReference type="Proteomes" id="UP000317199">
    <property type="component" value="Chromosome"/>
</dbReference>
<gene>
    <name evidence="2" type="ORF">FKV23_12210</name>
</gene>
<sequence>MNTSTLSLFIVAVPPIVGSFIVLALAAMGWSVWITHLLAIFLACCLGLAGSHMSKLGNHQNMAFIVVILTLIGLAIPLFGDSTGPERWIPAGPLRLYVAPLLLPSFIAACSVFITKDGKHQIMSLAAVLAAAFLLALQPDASQVLGLLVASAVVIVRYRLGILCFSAIVIPLALVTMWAFSLPDPLAPVPHVEEIFALALGHSLFAGVAIIASAIALIVGLWIQSVSGTLWLSAVAAYYMVLFLCSTAGITPAPLVGYGAGPILGFGLMVGLLGWFKHQNLPNKSMQPTANAAAD</sequence>
<organism evidence="2 3">
    <name type="scientific">Marilutibacter alkalisoli</name>
    <dbReference type="NCBI Taxonomy" id="2591633"/>
    <lineage>
        <taxon>Bacteria</taxon>
        <taxon>Pseudomonadati</taxon>
        <taxon>Pseudomonadota</taxon>
        <taxon>Gammaproteobacteria</taxon>
        <taxon>Lysobacterales</taxon>
        <taxon>Lysobacteraceae</taxon>
        <taxon>Marilutibacter</taxon>
    </lineage>
</organism>
<keyword evidence="1" id="KW-0472">Membrane</keyword>
<proteinExistence type="predicted"/>
<dbReference type="KEGG" id="lyj:FKV23_12210"/>
<keyword evidence="1" id="KW-0812">Transmembrane</keyword>
<dbReference type="AlphaFoldDB" id="A0A514BTQ0"/>
<keyword evidence="1" id="KW-1133">Transmembrane helix</keyword>
<accession>A0A514BTQ0</accession>
<feature type="transmembrane region" description="Helical" evidence="1">
    <location>
        <begin position="32"/>
        <end position="50"/>
    </location>
</feature>
<feature type="transmembrane region" description="Helical" evidence="1">
    <location>
        <begin position="230"/>
        <end position="250"/>
    </location>
</feature>
<feature type="transmembrane region" description="Helical" evidence="1">
    <location>
        <begin position="200"/>
        <end position="223"/>
    </location>
</feature>
<keyword evidence="3" id="KW-1185">Reference proteome</keyword>
<dbReference type="RefSeq" id="WP_141624092.1">
    <property type="nucleotide sequence ID" value="NZ_CP041242.1"/>
</dbReference>